<dbReference type="AlphaFoldDB" id="C5EAL8"/>
<dbReference type="HOGENOM" id="CLU_208927_0_0_11"/>
<proteinExistence type="predicted"/>
<name>C5EAL8_BIFLI</name>
<gene>
    <name evidence="1" type="ORF">BLIG_01013</name>
</gene>
<sequence>MGAASAVPHLLSHCASNISVSWLTVTGWPMQHAGFAVFRLGRHHDSVAYPPERRLRHHATL</sequence>
<dbReference type="EMBL" id="DS990239">
    <property type="protein sequence ID" value="EEQ55062.1"/>
    <property type="molecule type" value="Genomic_DNA"/>
</dbReference>
<protein>
    <submittedName>
        <fullName evidence="1">Uncharacterized protein</fullName>
    </submittedName>
</protein>
<accession>C5EAL8</accession>
<reference evidence="1" key="1">
    <citation type="submission" date="2008-08" db="EMBL/GenBank/DDBJ databases">
        <title>Annotation of Bifidobacterium longum subsp. infantis CCUG 52486.</title>
        <authorList>
            <consortium name="The Broad Institute Genome Sequencing Platform"/>
            <person name="Gougoulias C."/>
            <person name="Tuohy K.M."/>
            <person name="Gibson G.R."/>
            <person name="Ward D."/>
            <person name="Mehta T."/>
            <person name="Young S."/>
            <person name="Jaffe D."/>
            <person name="Gnerre S."/>
            <person name="Berlin A."/>
            <person name="Heiman D."/>
            <person name="Hepburn T."/>
            <person name="Shea T."/>
            <person name="Sykes S."/>
            <person name="Alvarado L."/>
            <person name="Kodira C."/>
            <person name="Borodovsky M."/>
            <person name="Lander E."/>
            <person name="Galagan J."/>
            <person name="Nusbaum C."/>
            <person name="Birren B."/>
        </authorList>
    </citation>
    <scope>NUCLEOTIDE SEQUENCE [LARGE SCALE GENOMIC DNA]</scope>
    <source>
        <strain evidence="1">CCUG 52486</strain>
    </source>
</reference>
<dbReference type="Proteomes" id="UP000005084">
    <property type="component" value="Unassembled WGS sequence"/>
</dbReference>
<evidence type="ECO:0000313" key="1">
    <source>
        <dbReference type="EMBL" id="EEQ55062.1"/>
    </source>
</evidence>
<organism evidence="1">
    <name type="scientific">Bifidobacterium longum subsp. infantis CCUG 52486</name>
    <dbReference type="NCBI Taxonomy" id="537937"/>
    <lineage>
        <taxon>Bacteria</taxon>
        <taxon>Bacillati</taxon>
        <taxon>Actinomycetota</taxon>
        <taxon>Actinomycetes</taxon>
        <taxon>Bifidobacteriales</taxon>
        <taxon>Bifidobacteriaceae</taxon>
        <taxon>Bifidobacterium</taxon>
    </lineage>
</organism>